<dbReference type="AlphaFoldDB" id="A0A1G4MAA2"/>
<proteinExistence type="predicted"/>
<organism evidence="1 2">
    <name type="scientific">Lachancea fermentati</name>
    <name type="common">Zygosaccharomyces fermentati</name>
    <dbReference type="NCBI Taxonomy" id="4955"/>
    <lineage>
        <taxon>Eukaryota</taxon>
        <taxon>Fungi</taxon>
        <taxon>Dikarya</taxon>
        <taxon>Ascomycota</taxon>
        <taxon>Saccharomycotina</taxon>
        <taxon>Saccharomycetes</taxon>
        <taxon>Saccharomycetales</taxon>
        <taxon>Saccharomycetaceae</taxon>
        <taxon>Lachancea</taxon>
    </lineage>
</organism>
<name>A0A1G4MAA2_LACFM</name>
<dbReference type="Proteomes" id="UP000190831">
    <property type="component" value="Chromosome C"/>
</dbReference>
<dbReference type="PANTHER" id="PTHR32097">
    <property type="entry name" value="CAMP-BINDING PROTEIN 1-RELATED"/>
    <property type="match status" value="1"/>
</dbReference>
<dbReference type="Gene3D" id="2.60.60.30">
    <property type="entry name" value="sav2460 like domains"/>
    <property type="match status" value="1"/>
</dbReference>
<dbReference type="PANTHER" id="PTHR32097:SF18">
    <property type="entry name" value="RING-TYPE DOMAIN-CONTAINING PROTEIN"/>
    <property type="match status" value="1"/>
</dbReference>
<dbReference type="OMA" id="RYNGCPF"/>
<accession>A0A1G4MAA2</accession>
<dbReference type="EMBL" id="LT598485">
    <property type="protein sequence ID" value="SCW00760.1"/>
    <property type="molecule type" value="Genomic_DNA"/>
</dbReference>
<dbReference type="InterPro" id="IPR051324">
    <property type="entry name" value="Stress/Tellurium_Resist"/>
</dbReference>
<reference evidence="1 2" key="1">
    <citation type="submission" date="2016-03" db="EMBL/GenBank/DDBJ databases">
        <authorList>
            <person name="Devillers H."/>
        </authorList>
    </citation>
    <scope>NUCLEOTIDE SEQUENCE [LARGE SCALE GENOMIC DNA]</scope>
    <source>
        <strain evidence="1">CBS 6772</strain>
    </source>
</reference>
<gene>
    <name evidence="1" type="ORF">LAFE_0C11386G</name>
</gene>
<keyword evidence="2" id="KW-1185">Reference proteome</keyword>
<dbReference type="InterPro" id="IPR003325">
    <property type="entry name" value="TerD"/>
</dbReference>
<dbReference type="CDD" id="cd06974">
    <property type="entry name" value="TerD_like"/>
    <property type="match status" value="1"/>
</dbReference>
<evidence type="ECO:0000313" key="1">
    <source>
        <dbReference type="EMBL" id="SCW00760.1"/>
    </source>
</evidence>
<dbReference type="OrthoDB" id="4034597at2759"/>
<protein>
    <submittedName>
        <fullName evidence="1">LAFE_0C11386g1_1</fullName>
    </submittedName>
</protein>
<evidence type="ECO:0000313" key="2">
    <source>
        <dbReference type="Proteomes" id="UP000190831"/>
    </source>
</evidence>
<sequence length="744" mass="83907">MCDSYILSNTLLSYRNSLYVGDYDAGIVTADDADILLAIVAEMMANGYGLTSDLLEFLKGLNRSSLMNFRERAKTVLEKKTGSNVSYVPLFRKFPEEVPDHDHLINIVFGKLGAEGAFLVYEVYGVWSPEMYNGTWTGRQFPEKSLQKAIQRPELVHKKRLNLIGAAHRADALEVCKNLMCAHGSLSESDRAFVKEVVQNIEGLSILPTEIPNKENMAFVIASCPKEGLAATELSDKLQTYIKTATDVLRVAVAFSGSDVSLVNHTRFRLSNWQRRFILRALNCLEFKSGAEDMLRFRGLWLVLAKYLHVNAYSKQYPRATELVYTIRAEPKKISTFNRKVEAALLNLEQKDDTKDIEELLALLKSRPGDFARRLDHVIRTVPKSAQSLVVTRFQEALNQVATPLLVNLATHFGHRTNKAPLRVHLPKGSATNCIIQEKDPRDLLPKDITERLIDVINAELKGRFSKLGSLGNIYIDPILKDILIPMSMRNISESLRTVARGSKFRADKDAKVIRLFLYWEDIKENGQSQRVDVDLSLLQLDKDFNSGGEIAYYNLKNGAMTHSGDFTSAPNGAAEFIDIDIAKTKELFPNIRYIGVTVNSFTGQPFDSFTAKAGYMVRDGETGDLFEPKTVQQKYDVVAGTKFALPLVIDLEKLEFYWLDFGLTSKRSCCANLESEKASVGYLVEYAINMYREKASLWDLIMLHGEARAKSIATDISERQEFDRVYDMDFCTKVDLIMSQYLA</sequence>